<dbReference type="PROSITE" id="PS50007">
    <property type="entry name" value="PIPLC_X_DOMAIN"/>
    <property type="match status" value="1"/>
</dbReference>
<proteinExistence type="predicted"/>
<dbReference type="GO" id="GO:0035556">
    <property type="term" value="P:intracellular signal transduction"/>
    <property type="evidence" value="ECO:0007669"/>
    <property type="project" value="InterPro"/>
</dbReference>
<organism evidence="2 3">
    <name type="scientific">Rotaria magnacalcarata</name>
    <dbReference type="NCBI Taxonomy" id="392030"/>
    <lineage>
        <taxon>Eukaryota</taxon>
        <taxon>Metazoa</taxon>
        <taxon>Spiralia</taxon>
        <taxon>Gnathifera</taxon>
        <taxon>Rotifera</taxon>
        <taxon>Eurotatoria</taxon>
        <taxon>Bdelloidea</taxon>
        <taxon>Philodinida</taxon>
        <taxon>Philodinidae</taxon>
        <taxon>Rotaria</taxon>
    </lineage>
</organism>
<evidence type="ECO:0000313" key="2">
    <source>
        <dbReference type="EMBL" id="CAF4582581.1"/>
    </source>
</evidence>
<protein>
    <recommendedName>
        <fullName evidence="1">Phosphatidylinositol-specific phospholipase C X domain-containing protein</fullName>
    </recommendedName>
</protein>
<comment type="caution">
    <text evidence="2">The sequence shown here is derived from an EMBL/GenBank/DDBJ whole genome shotgun (WGS) entry which is preliminary data.</text>
</comment>
<dbReference type="InterPro" id="IPR017946">
    <property type="entry name" value="PLC-like_Pdiesterase_TIM-brl"/>
</dbReference>
<dbReference type="InterPro" id="IPR000909">
    <property type="entry name" value="PLipase_C_PInositol-sp_X_dom"/>
</dbReference>
<dbReference type="GO" id="GO:0006629">
    <property type="term" value="P:lipid metabolic process"/>
    <property type="evidence" value="ECO:0007669"/>
    <property type="project" value="InterPro"/>
</dbReference>
<dbReference type="EMBL" id="CAJOBJ010099878">
    <property type="protein sequence ID" value="CAF4582581.1"/>
    <property type="molecule type" value="Genomic_DNA"/>
</dbReference>
<dbReference type="GO" id="GO:0004435">
    <property type="term" value="F:phosphatidylinositol-4,5-bisphosphate phospholipase C activity"/>
    <property type="evidence" value="ECO:0007669"/>
    <property type="project" value="TreeGrafter"/>
</dbReference>
<dbReference type="Gene3D" id="3.20.20.190">
    <property type="entry name" value="Phosphatidylinositol (PI) phosphodiesterase"/>
    <property type="match status" value="1"/>
</dbReference>
<dbReference type="Pfam" id="PF00388">
    <property type="entry name" value="PI-PLC-X"/>
    <property type="match status" value="1"/>
</dbReference>
<feature type="non-terminal residue" evidence="2">
    <location>
        <position position="1"/>
    </location>
</feature>
<name>A0A8S2YX87_9BILA</name>
<dbReference type="PANTHER" id="PTHR10336">
    <property type="entry name" value="PHOSPHOINOSITIDE-SPECIFIC PHOSPHOLIPASE C FAMILY PROTEIN"/>
    <property type="match status" value="1"/>
</dbReference>
<feature type="non-terminal residue" evidence="2">
    <location>
        <position position="48"/>
    </location>
</feature>
<evidence type="ECO:0000259" key="1">
    <source>
        <dbReference type="Pfam" id="PF00388"/>
    </source>
</evidence>
<evidence type="ECO:0000313" key="3">
    <source>
        <dbReference type="Proteomes" id="UP000681720"/>
    </source>
</evidence>
<dbReference type="Proteomes" id="UP000681720">
    <property type="component" value="Unassembled WGS sequence"/>
</dbReference>
<dbReference type="AlphaFoldDB" id="A0A8S2YX87"/>
<reference evidence="2" key="1">
    <citation type="submission" date="2021-02" db="EMBL/GenBank/DDBJ databases">
        <authorList>
            <person name="Nowell W R."/>
        </authorList>
    </citation>
    <scope>NUCLEOTIDE SEQUENCE</scope>
</reference>
<accession>A0A8S2YX87</accession>
<dbReference type="InterPro" id="IPR001192">
    <property type="entry name" value="PI-PLC_fam"/>
</dbReference>
<dbReference type="SUPFAM" id="SSF51695">
    <property type="entry name" value="PLC-like phosphodiesterases"/>
    <property type="match status" value="1"/>
</dbReference>
<gene>
    <name evidence="2" type="ORF">GIL414_LOCUS38144</name>
</gene>
<feature type="domain" description="Phosphatidylinositol-specific phospholipase C X" evidence="1">
    <location>
        <begin position="2"/>
        <end position="46"/>
    </location>
</feature>
<sequence>FLLADQLKGPSSVDGFIHALMRGCRCLELHCFDGPDGQPLIHNGTLTS</sequence>